<evidence type="ECO:0000256" key="1">
    <source>
        <dbReference type="ARBA" id="ARBA00010815"/>
    </source>
</evidence>
<evidence type="ECO:0000256" key="5">
    <source>
        <dbReference type="ARBA" id="ARBA00023098"/>
    </source>
</evidence>
<dbReference type="InterPro" id="IPR003333">
    <property type="entry name" value="CMAS"/>
</dbReference>
<comment type="similarity">
    <text evidence="1">Belongs to the CFA/CMAS family.</text>
</comment>
<evidence type="ECO:0000256" key="4">
    <source>
        <dbReference type="ARBA" id="ARBA00022691"/>
    </source>
</evidence>
<name>A0ABT5Z9E9_9ACTN</name>
<evidence type="ECO:0000256" key="3">
    <source>
        <dbReference type="ARBA" id="ARBA00022679"/>
    </source>
</evidence>
<dbReference type="PANTHER" id="PTHR43667">
    <property type="entry name" value="CYCLOPROPANE-FATTY-ACYL-PHOSPHOLIPID SYNTHASE"/>
    <property type="match status" value="1"/>
</dbReference>
<reference evidence="7 8" key="1">
    <citation type="submission" date="2023-03" db="EMBL/GenBank/DDBJ databases">
        <title>Draft genome sequence of type strain Streptomyces ferralitis JCM 14344.</title>
        <authorList>
            <person name="Klaysubun C."/>
            <person name="Duangmal K."/>
        </authorList>
    </citation>
    <scope>NUCLEOTIDE SEQUENCE [LARGE SCALE GENOMIC DNA]</scope>
    <source>
        <strain evidence="7 8">JCM 14344</strain>
    </source>
</reference>
<dbReference type="Pfam" id="PF02353">
    <property type="entry name" value="CMAS"/>
    <property type="match status" value="1"/>
</dbReference>
<dbReference type="RefSeq" id="WP_275820834.1">
    <property type="nucleotide sequence ID" value="NZ_BAAANM010000021.1"/>
</dbReference>
<evidence type="ECO:0000313" key="8">
    <source>
        <dbReference type="Proteomes" id="UP001220022"/>
    </source>
</evidence>
<dbReference type="PANTHER" id="PTHR43667:SF1">
    <property type="entry name" value="CYCLOPROPANE-FATTY-ACYL-PHOSPHOLIPID SYNTHASE"/>
    <property type="match status" value="1"/>
</dbReference>
<sequence>MADVAARLTALAEGALGAPLTVRIRAWDGSEAGPPDAPVLVLRHRRALRRLLWKPGELGLARAWVAGDIEVEGDLYEALERLSGLIWERPEQPGGLRPLDAVRALRDPAARRLAREALTLAGPGLPPAPPAEEAARHGGVRHTLSRDREAIHHHYDVGNTFYERVLGPSMVYSCAYWQQPGGTLEDAQEAKLDLICRKLSLGEGQRLLDVGCGWGSMVLHAAQRYGVRAVGVTLSTEQAAYARKRVADAGLTDRVEIRVQDYREVADGPYDAISSIGMAEHVGAAQYRAYATVLHGLLRPGGRLLNHQIARRPQEREERYRVDEFIDRYVFPDGELSPVGSTVALLEEAGFEVRDVEALREHYARTLRAWVANLESHWPEAVRLTSPGRARVWRLYMAASALAFERNRIGVNQVLAVKTPTDGESGLPLTRESWLTLTT</sequence>
<proteinExistence type="inferred from homology"/>
<feature type="region of interest" description="Disordered" evidence="6">
    <location>
        <begin position="121"/>
        <end position="140"/>
    </location>
</feature>
<dbReference type="CDD" id="cd02440">
    <property type="entry name" value="AdoMet_MTases"/>
    <property type="match status" value="1"/>
</dbReference>
<dbReference type="SUPFAM" id="SSF53335">
    <property type="entry name" value="S-adenosyl-L-methionine-dependent methyltransferases"/>
    <property type="match status" value="1"/>
</dbReference>
<keyword evidence="3" id="KW-0808">Transferase</keyword>
<dbReference type="Gene3D" id="3.40.50.150">
    <property type="entry name" value="Vaccinia Virus protein VP39"/>
    <property type="match status" value="1"/>
</dbReference>
<evidence type="ECO:0000256" key="6">
    <source>
        <dbReference type="SAM" id="MobiDB-lite"/>
    </source>
</evidence>
<dbReference type="InterPro" id="IPR050723">
    <property type="entry name" value="CFA/CMAS"/>
</dbReference>
<protein>
    <submittedName>
        <fullName evidence="7">Cyclopropane-fatty-acyl-phospholipid synthase</fullName>
    </submittedName>
</protein>
<keyword evidence="8" id="KW-1185">Reference proteome</keyword>
<organism evidence="7 8">
    <name type="scientific">Streptantibioticus ferralitis</name>
    <dbReference type="NCBI Taxonomy" id="236510"/>
    <lineage>
        <taxon>Bacteria</taxon>
        <taxon>Bacillati</taxon>
        <taxon>Actinomycetota</taxon>
        <taxon>Actinomycetes</taxon>
        <taxon>Kitasatosporales</taxon>
        <taxon>Streptomycetaceae</taxon>
        <taxon>Streptantibioticus</taxon>
    </lineage>
</organism>
<dbReference type="EMBL" id="JARHTQ010000032">
    <property type="protein sequence ID" value="MDF2260338.1"/>
    <property type="molecule type" value="Genomic_DNA"/>
</dbReference>
<keyword evidence="5" id="KW-0443">Lipid metabolism</keyword>
<gene>
    <name evidence="7" type="ORF">P2L57_32905</name>
</gene>
<accession>A0ABT5Z9E9</accession>
<dbReference type="InterPro" id="IPR029063">
    <property type="entry name" value="SAM-dependent_MTases_sf"/>
</dbReference>
<comment type="caution">
    <text evidence="7">The sequence shown here is derived from an EMBL/GenBank/DDBJ whole genome shotgun (WGS) entry which is preliminary data.</text>
</comment>
<dbReference type="PIRSF" id="PIRSF003085">
    <property type="entry name" value="CMAS"/>
    <property type="match status" value="1"/>
</dbReference>
<evidence type="ECO:0000256" key="2">
    <source>
        <dbReference type="ARBA" id="ARBA00022603"/>
    </source>
</evidence>
<dbReference type="Proteomes" id="UP001220022">
    <property type="component" value="Unassembled WGS sequence"/>
</dbReference>
<evidence type="ECO:0000313" key="7">
    <source>
        <dbReference type="EMBL" id="MDF2260338.1"/>
    </source>
</evidence>
<keyword evidence="4" id="KW-0949">S-adenosyl-L-methionine</keyword>
<keyword evidence="2" id="KW-0489">Methyltransferase</keyword>